<protein>
    <submittedName>
        <fullName evidence="2">Uncharacterized protein</fullName>
    </submittedName>
</protein>
<dbReference type="EMBL" id="BEDT01000008">
    <property type="protein sequence ID" value="GAX48465.1"/>
    <property type="molecule type" value="Genomic_DNA"/>
</dbReference>
<feature type="transmembrane region" description="Helical" evidence="1">
    <location>
        <begin position="66"/>
        <end position="85"/>
    </location>
</feature>
<evidence type="ECO:0000256" key="1">
    <source>
        <dbReference type="SAM" id="Phobius"/>
    </source>
</evidence>
<proteinExistence type="predicted"/>
<gene>
    <name evidence="2" type="ORF">RsY01_2094</name>
</gene>
<dbReference type="InterPro" id="IPR005915">
    <property type="entry name" value="Tandem_5TM"/>
</dbReference>
<keyword evidence="1" id="KW-1133">Transmembrane helix</keyword>
<dbReference type="Proteomes" id="UP000218689">
    <property type="component" value="Unassembled WGS sequence"/>
</dbReference>
<evidence type="ECO:0000313" key="3">
    <source>
        <dbReference type="Proteomes" id="UP000218689"/>
    </source>
</evidence>
<accession>A0A224XFS2</accession>
<reference evidence="3" key="1">
    <citation type="submission" date="2017-08" db="EMBL/GenBank/DDBJ databases">
        <title>Draft genome sequence of Lactococcus sp. strain Rs-Y01, isolated from the gut of the lower termite Reticulitermes speratus.</title>
        <authorList>
            <person name="Ohkuma M."/>
            <person name="Yuki M."/>
        </authorList>
    </citation>
    <scope>NUCLEOTIDE SEQUENCE [LARGE SCALE GENOMIC DNA]</scope>
    <source>
        <strain evidence="3">Rs-Y01</strain>
    </source>
</reference>
<dbReference type="RefSeq" id="WP_094785476.1">
    <property type="nucleotide sequence ID" value="NZ_BEDT01000008.1"/>
</dbReference>
<feature type="transmembrane region" description="Helical" evidence="1">
    <location>
        <begin position="97"/>
        <end position="116"/>
    </location>
</feature>
<keyword evidence="1" id="KW-0472">Membrane</keyword>
<evidence type="ECO:0000313" key="2">
    <source>
        <dbReference type="EMBL" id="GAX48465.1"/>
    </source>
</evidence>
<organism evidence="2 3">
    <name type="scientific">Pseudolactococcus reticulitermitis</name>
    <dbReference type="NCBI Taxonomy" id="2025039"/>
    <lineage>
        <taxon>Bacteria</taxon>
        <taxon>Bacillati</taxon>
        <taxon>Bacillota</taxon>
        <taxon>Bacilli</taxon>
        <taxon>Lactobacillales</taxon>
        <taxon>Streptococcaceae</taxon>
        <taxon>Pseudolactococcus</taxon>
    </lineage>
</organism>
<comment type="caution">
    <text evidence="2">The sequence shown here is derived from an EMBL/GenBank/DDBJ whole genome shotgun (WGS) entry which is preliminary data.</text>
</comment>
<dbReference type="OrthoDB" id="2221894at2"/>
<keyword evidence="1" id="KW-0812">Transmembrane</keyword>
<name>A0A224XFS2_9LACT</name>
<keyword evidence="3" id="KW-1185">Reference proteome</keyword>
<dbReference type="AlphaFoldDB" id="A0A224XFS2"/>
<sequence length="149" mass="17256">MLKFEYSKNTRYLLGKDTNKYYIVDTDSNGILRFFINPSNYYKNIYPITSVEYDKLKKEKITAKDLGIGGVTLLISGSFIGGSLYKMLQALNIKIDIDILVLSLTMFPLVFFYQKIKDYIALKKRDISLNKKEALIAKVIFINEKSRKK</sequence>
<dbReference type="NCBIfam" id="TIGR01218">
    <property type="entry name" value="Gpos_tandem_5TM"/>
    <property type="match status" value="1"/>
</dbReference>